<dbReference type="FunFam" id="3.30.70.270:FF:000001">
    <property type="entry name" value="Diguanylate cyclase domain protein"/>
    <property type="match status" value="1"/>
</dbReference>
<dbReference type="SMART" id="SM00448">
    <property type="entry name" value="REC"/>
    <property type="match status" value="1"/>
</dbReference>
<name>A0A3B0YAB6_9ZZZZ</name>
<dbReference type="PANTHER" id="PTHR45138">
    <property type="entry name" value="REGULATORY COMPONENTS OF SENSORY TRANSDUCTION SYSTEM"/>
    <property type="match status" value="1"/>
</dbReference>
<feature type="non-terminal residue" evidence="3">
    <location>
        <position position="1"/>
    </location>
</feature>
<dbReference type="InterPro" id="IPR001789">
    <property type="entry name" value="Sig_transdc_resp-reg_receiver"/>
</dbReference>
<dbReference type="AlphaFoldDB" id="A0A3B0YAB6"/>
<evidence type="ECO:0000313" key="3">
    <source>
        <dbReference type="EMBL" id="VAW73730.1"/>
    </source>
</evidence>
<dbReference type="Pfam" id="PF00990">
    <property type="entry name" value="GGDEF"/>
    <property type="match status" value="1"/>
</dbReference>
<dbReference type="InterPro" id="IPR043128">
    <property type="entry name" value="Rev_trsase/Diguanyl_cyclase"/>
</dbReference>
<evidence type="ECO:0000259" key="2">
    <source>
        <dbReference type="PROSITE" id="PS50887"/>
    </source>
</evidence>
<dbReference type="InterPro" id="IPR050469">
    <property type="entry name" value="Diguanylate_Cyclase"/>
</dbReference>
<dbReference type="Gene3D" id="3.40.50.2300">
    <property type="match status" value="1"/>
</dbReference>
<dbReference type="InterPro" id="IPR029787">
    <property type="entry name" value="Nucleotide_cyclase"/>
</dbReference>
<dbReference type="InterPro" id="IPR000160">
    <property type="entry name" value="GGDEF_dom"/>
</dbReference>
<dbReference type="CDD" id="cd01949">
    <property type="entry name" value="GGDEF"/>
    <property type="match status" value="1"/>
</dbReference>
<dbReference type="SUPFAM" id="SSF52172">
    <property type="entry name" value="CheY-like"/>
    <property type="match status" value="1"/>
</dbReference>
<dbReference type="Gene3D" id="3.30.70.270">
    <property type="match status" value="1"/>
</dbReference>
<feature type="domain" description="GGDEF" evidence="2">
    <location>
        <begin position="212"/>
        <end position="345"/>
    </location>
</feature>
<dbReference type="GO" id="GO:0000160">
    <property type="term" value="P:phosphorelay signal transduction system"/>
    <property type="evidence" value="ECO:0007669"/>
    <property type="project" value="InterPro"/>
</dbReference>
<accession>A0A3B0YAB6</accession>
<dbReference type="Pfam" id="PF00072">
    <property type="entry name" value="Response_reg"/>
    <property type="match status" value="1"/>
</dbReference>
<feature type="domain" description="Response regulatory" evidence="1">
    <location>
        <begin position="36"/>
        <end position="155"/>
    </location>
</feature>
<gene>
    <name evidence="3" type="ORF">MNBD_GAMMA10-1275</name>
</gene>
<sequence>TEILTMDTVYARPSRVGDYHKNRIRVRALMSNKNVSIIIVDDMQFSRVVVQAALKKAGFSNIRVASSAEQALLMLDEKHADVVLADWIMPKMDGLELTDIIRQRDEELGVYTAIILFTAQEGIEPLVEAFNRGVDDYISKPPNPHELAARVNAAARIASLQNDLLETSHQLEDTIRHLEEMALTDPLTGVGNRRLLSRQLEYHLLDASARHGGVCFVMLDIDHFKKINDAHGHDVGDEVLVGFSRRIRRTVRPTDLVARMGGEEFGIIMHYTRAENFRHSTLERLLLSINQRPFKTSVGDLNVTASIGVCFYRGEGEQPSVQNLMKCADEKLYEAKANGRNRITF</sequence>
<reference evidence="3" key="1">
    <citation type="submission" date="2018-06" db="EMBL/GenBank/DDBJ databases">
        <authorList>
            <person name="Zhirakovskaya E."/>
        </authorList>
    </citation>
    <scope>NUCLEOTIDE SEQUENCE</scope>
</reference>
<dbReference type="InterPro" id="IPR011006">
    <property type="entry name" value="CheY-like_superfamily"/>
</dbReference>
<dbReference type="SUPFAM" id="SSF55073">
    <property type="entry name" value="Nucleotide cyclase"/>
    <property type="match status" value="1"/>
</dbReference>
<organism evidence="3">
    <name type="scientific">hydrothermal vent metagenome</name>
    <dbReference type="NCBI Taxonomy" id="652676"/>
    <lineage>
        <taxon>unclassified sequences</taxon>
        <taxon>metagenomes</taxon>
        <taxon>ecological metagenomes</taxon>
    </lineage>
</organism>
<dbReference type="PROSITE" id="PS50110">
    <property type="entry name" value="RESPONSE_REGULATORY"/>
    <property type="match status" value="1"/>
</dbReference>
<dbReference type="SMART" id="SM00267">
    <property type="entry name" value="GGDEF"/>
    <property type="match status" value="1"/>
</dbReference>
<dbReference type="PROSITE" id="PS50887">
    <property type="entry name" value="GGDEF"/>
    <property type="match status" value="1"/>
</dbReference>
<dbReference type="GO" id="GO:0052621">
    <property type="term" value="F:diguanylate cyclase activity"/>
    <property type="evidence" value="ECO:0007669"/>
    <property type="project" value="TreeGrafter"/>
</dbReference>
<protein>
    <submittedName>
        <fullName evidence="3">Uncharacterized protein</fullName>
    </submittedName>
</protein>
<dbReference type="EMBL" id="UOFJ01000724">
    <property type="protein sequence ID" value="VAW73730.1"/>
    <property type="molecule type" value="Genomic_DNA"/>
</dbReference>
<proteinExistence type="predicted"/>
<dbReference type="PANTHER" id="PTHR45138:SF9">
    <property type="entry name" value="DIGUANYLATE CYCLASE DGCM-RELATED"/>
    <property type="match status" value="1"/>
</dbReference>
<dbReference type="NCBIfam" id="TIGR00254">
    <property type="entry name" value="GGDEF"/>
    <property type="match status" value="1"/>
</dbReference>
<evidence type="ECO:0000259" key="1">
    <source>
        <dbReference type="PROSITE" id="PS50110"/>
    </source>
</evidence>